<comment type="caution">
    <text evidence="1">The sequence shown here is derived from an EMBL/GenBank/DDBJ whole genome shotgun (WGS) entry which is preliminary data.</text>
</comment>
<accession>A0AAE0Y6S3</accession>
<keyword evidence="2" id="KW-1185">Reference proteome</keyword>
<dbReference type="AlphaFoldDB" id="A0AAE0Y6S3"/>
<name>A0AAE0Y6S3_9GAST</name>
<proteinExistence type="predicted"/>
<dbReference type="Proteomes" id="UP001283361">
    <property type="component" value="Unassembled WGS sequence"/>
</dbReference>
<sequence length="234" mass="26496">MSEGGLTRREDVVTNETYVFSEPPFECYDNKHENCLVPYLNPYESSLGNDEVRLVFLRNRSNIEDMADSLQAAKTCLQNETEQSYCQNVSTSLSIDDDVEFLADFLASTERIDLLVNFANSKCFSHPQFFQTAASVGYNCVAGLFSDLQDPDIDPCDAVNSLRDCFVEATFYWCGAGADDFVGDVWDYMVHSEHGRFIIGESPIPGYIINMCYGPEQNSVVKRFTRSILHRMKE</sequence>
<organism evidence="1 2">
    <name type="scientific">Elysia crispata</name>
    <name type="common">lettuce slug</name>
    <dbReference type="NCBI Taxonomy" id="231223"/>
    <lineage>
        <taxon>Eukaryota</taxon>
        <taxon>Metazoa</taxon>
        <taxon>Spiralia</taxon>
        <taxon>Lophotrochozoa</taxon>
        <taxon>Mollusca</taxon>
        <taxon>Gastropoda</taxon>
        <taxon>Heterobranchia</taxon>
        <taxon>Euthyneura</taxon>
        <taxon>Panpulmonata</taxon>
        <taxon>Sacoglossa</taxon>
        <taxon>Placobranchoidea</taxon>
        <taxon>Plakobranchidae</taxon>
        <taxon>Elysia</taxon>
    </lineage>
</organism>
<evidence type="ECO:0000313" key="2">
    <source>
        <dbReference type="Proteomes" id="UP001283361"/>
    </source>
</evidence>
<dbReference type="EMBL" id="JAWDGP010006834">
    <property type="protein sequence ID" value="KAK3734911.1"/>
    <property type="molecule type" value="Genomic_DNA"/>
</dbReference>
<protein>
    <submittedName>
        <fullName evidence="1">Uncharacterized protein</fullName>
    </submittedName>
</protein>
<evidence type="ECO:0000313" key="1">
    <source>
        <dbReference type="EMBL" id="KAK3734911.1"/>
    </source>
</evidence>
<reference evidence="1" key="1">
    <citation type="journal article" date="2023" name="G3 (Bethesda)">
        <title>A reference genome for the long-term kleptoplast-retaining sea slug Elysia crispata morphotype clarki.</title>
        <authorList>
            <person name="Eastman K.E."/>
            <person name="Pendleton A.L."/>
            <person name="Shaikh M.A."/>
            <person name="Suttiyut T."/>
            <person name="Ogas R."/>
            <person name="Tomko P."/>
            <person name="Gavelis G."/>
            <person name="Widhalm J.R."/>
            <person name="Wisecaver J.H."/>
        </authorList>
    </citation>
    <scope>NUCLEOTIDE SEQUENCE</scope>
    <source>
        <strain evidence="1">ECLA1</strain>
    </source>
</reference>
<gene>
    <name evidence="1" type="ORF">RRG08_038936</name>
</gene>